<reference evidence="2 3" key="1">
    <citation type="submission" date="2014-07" db="EMBL/GenBank/DDBJ databases">
        <title>Genome of Chryseobacterium soli DSM 19298.</title>
        <authorList>
            <person name="Stropko S.J."/>
            <person name="Pipes S.E."/>
            <person name="Newman J."/>
        </authorList>
    </citation>
    <scope>NUCLEOTIDE SEQUENCE [LARGE SCALE GENOMIC DNA]</scope>
    <source>
        <strain evidence="2 3">DSM 19298</strain>
    </source>
</reference>
<evidence type="ECO:0000313" key="3">
    <source>
        <dbReference type="Proteomes" id="UP000028705"/>
    </source>
</evidence>
<name>A0A086A5Q7_9FLAO</name>
<accession>A0A086A5Q7</accession>
<dbReference type="RefSeq" id="WP_034711131.1">
    <property type="nucleotide sequence ID" value="NZ_JAODPJ010000001.1"/>
</dbReference>
<evidence type="ECO:0000313" key="2">
    <source>
        <dbReference type="EMBL" id="KFF12021.1"/>
    </source>
</evidence>
<dbReference type="OrthoDB" id="1273178at2"/>
<dbReference type="AlphaFoldDB" id="A0A086A5Q7"/>
<protein>
    <recommendedName>
        <fullName evidence="4">DUF4878 domain-containing protein</fullName>
    </recommendedName>
</protein>
<dbReference type="EMBL" id="JPRH01000004">
    <property type="protein sequence ID" value="KFF12021.1"/>
    <property type="molecule type" value="Genomic_DNA"/>
</dbReference>
<proteinExistence type="predicted"/>
<comment type="caution">
    <text evidence="2">The sequence shown here is derived from an EMBL/GenBank/DDBJ whole genome shotgun (WGS) entry which is preliminary data.</text>
</comment>
<dbReference type="STRING" id="445961.IW15_10580"/>
<sequence>MRIKILLVLLGVILISCNTNSSAERKIKKTVTSFLDAVERDKPNECVNLIHDGSGSYGGIHMDVSFLYKHYKKINSEVDLKKNIKVKDTIYVGAKMKYVQYRIKNSNPNYLQKPLIITFIFYDQVGYDKIFNSSFLDNNMLNWE</sequence>
<feature type="signal peptide" evidence="1">
    <location>
        <begin position="1"/>
        <end position="23"/>
    </location>
</feature>
<dbReference type="Proteomes" id="UP000028705">
    <property type="component" value="Unassembled WGS sequence"/>
</dbReference>
<keyword evidence="3" id="KW-1185">Reference proteome</keyword>
<organism evidence="2 3">
    <name type="scientific">Chryseobacterium soli</name>
    <dbReference type="NCBI Taxonomy" id="445961"/>
    <lineage>
        <taxon>Bacteria</taxon>
        <taxon>Pseudomonadati</taxon>
        <taxon>Bacteroidota</taxon>
        <taxon>Flavobacteriia</taxon>
        <taxon>Flavobacteriales</taxon>
        <taxon>Weeksellaceae</taxon>
        <taxon>Chryseobacterium group</taxon>
        <taxon>Chryseobacterium</taxon>
    </lineage>
</organism>
<evidence type="ECO:0008006" key="4">
    <source>
        <dbReference type="Google" id="ProtNLM"/>
    </source>
</evidence>
<gene>
    <name evidence="2" type="ORF">IW15_10580</name>
</gene>
<dbReference type="PROSITE" id="PS51257">
    <property type="entry name" value="PROKAR_LIPOPROTEIN"/>
    <property type="match status" value="1"/>
</dbReference>
<evidence type="ECO:0000256" key="1">
    <source>
        <dbReference type="SAM" id="SignalP"/>
    </source>
</evidence>
<keyword evidence="1" id="KW-0732">Signal</keyword>
<feature type="chain" id="PRO_5001802319" description="DUF4878 domain-containing protein" evidence="1">
    <location>
        <begin position="24"/>
        <end position="144"/>
    </location>
</feature>